<keyword evidence="2" id="KW-0805">Transcription regulation</keyword>
<evidence type="ECO:0000256" key="4">
    <source>
        <dbReference type="ARBA" id="ARBA00023163"/>
    </source>
</evidence>
<protein>
    <submittedName>
        <fullName evidence="6">RNA polymerase sigma-70 factor (ECF subfamily)</fullName>
    </submittedName>
</protein>
<evidence type="ECO:0000256" key="3">
    <source>
        <dbReference type="ARBA" id="ARBA00023082"/>
    </source>
</evidence>
<dbReference type="PANTHER" id="PTHR43133:SF62">
    <property type="entry name" value="RNA POLYMERASE SIGMA FACTOR SIGZ"/>
    <property type="match status" value="1"/>
</dbReference>
<comment type="similarity">
    <text evidence="1">Belongs to the sigma-70 factor family. ECF subfamily.</text>
</comment>
<reference evidence="6 7" key="1">
    <citation type="submission" date="2018-07" db="EMBL/GenBank/DDBJ databases">
        <title>Genomic Encyclopedia of Type Strains, Phase IV (KMG-IV): sequencing the most valuable type-strain genomes for metagenomic binning, comparative biology and taxonomic classification.</title>
        <authorList>
            <person name="Goeker M."/>
        </authorList>
    </citation>
    <scope>NUCLEOTIDE SEQUENCE [LARGE SCALE GENOMIC DNA]</scope>
    <source>
        <strain evidence="6 7">DSM 4134</strain>
    </source>
</reference>
<evidence type="ECO:0000256" key="2">
    <source>
        <dbReference type="ARBA" id="ARBA00023015"/>
    </source>
</evidence>
<evidence type="ECO:0000259" key="5">
    <source>
        <dbReference type="Pfam" id="PF04542"/>
    </source>
</evidence>
<feature type="domain" description="RNA polymerase sigma-70 region 2" evidence="5">
    <location>
        <begin position="27"/>
        <end position="94"/>
    </location>
</feature>
<dbReference type="RefSeq" id="WP_245986133.1">
    <property type="nucleotide sequence ID" value="NZ_QREG01000001.1"/>
</dbReference>
<dbReference type="GO" id="GO:0016987">
    <property type="term" value="F:sigma factor activity"/>
    <property type="evidence" value="ECO:0007669"/>
    <property type="project" value="UniProtKB-KW"/>
</dbReference>
<dbReference type="GO" id="GO:0006352">
    <property type="term" value="P:DNA-templated transcription initiation"/>
    <property type="evidence" value="ECO:0007669"/>
    <property type="project" value="InterPro"/>
</dbReference>
<evidence type="ECO:0000313" key="6">
    <source>
        <dbReference type="EMBL" id="REE05781.1"/>
    </source>
</evidence>
<evidence type="ECO:0000313" key="7">
    <source>
        <dbReference type="Proteomes" id="UP000256779"/>
    </source>
</evidence>
<dbReference type="Pfam" id="PF04542">
    <property type="entry name" value="Sigma70_r2"/>
    <property type="match status" value="1"/>
</dbReference>
<proteinExistence type="inferred from homology"/>
<keyword evidence="3" id="KW-0731">Sigma factor</keyword>
<dbReference type="PANTHER" id="PTHR43133">
    <property type="entry name" value="RNA POLYMERASE ECF-TYPE SIGMA FACTO"/>
    <property type="match status" value="1"/>
</dbReference>
<dbReference type="InterPro" id="IPR014284">
    <property type="entry name" value="RNA_pol_sigma-70_dom"/>
</dbReference>
<name>A0A3D9LHA0_MARFU</name>
<evidence type="ECO:0000256" key="1">
    <source>
        <dbReference type="ARBA" id="ARBA00010641"/>
    </source>
</evidence>
<dbReference type="EMBL" id="QREG01000001">
    <property type="protein sequence ID" value="REE05781.1"/>
    <property type="molecule type" value="Genomic_DNA"/>
</dbReference>
<dbReference type="SUPFAM" id="SSF88946">
    <property type="entry name" value="Sigma2 domain of RNA polymerase sigma factors"/>
    <property type="match status" value="1"/>
</dbReference>
<dbReference type="SUPFAM" id="SSF88659">
    <property type="entry name" value="Sigma3 and sigma4 domains of RNA polymerase sigma factors"/>
    <property type="match status" value="1"/>
</dbReference>
<dbReference type="AlphaFoldDB" id="A0A3D9LHA0"/>
<keyword evidence="7" id="KW-1185">Reference proteome</keyword>
<dbReference type="InterPro" id="IPR013325">
    <property type="entry name" value="RNA_pol_sigma_r2"/>
</dbReference>
<dbReference type="InterPro" id="IPR039425">
    <property type="entry name" value="RNA_pol_sigma-70-like"/>
</dbReference>
<sequence>MATTTTDFNILLVKRLKNKDATALDYLYDHYSEALYGIIFRTLNHQEIAEETLHDVFIKIWDSIESYDPGKGTLFTWMYRIARNKAIDARRSKDFKTTDKSDDIDGFVDMFQDSGNKEDYIGLSAVLSEIGKMCKKLIQLNFFMGYSHAEISKNEEMPLGTVKTRLRNCLKDIKNKLRKDFE</sequence>
<dbReference type="InterPro" id="IPR007627">
    <property type="entry name" value="RNA_pol_sigma70_r2"/>
</dbReference>
<dbReference type="InterPro" id="IPR013324">
    <property type="entry name" value="RNA_pol_sigma_r3/r4-like"/>
</dbReference>
<dbReference type="InterPro" id="IPR036388">
    <property type="entry name" value="WH-like_DNA-bd_sf"/>
</dbReference>
<organism evidence="6 7">
    <name type="scientific">Marinoscillum furvescens DSM 4134</name>
    <dbReference type="NCBI Taxonomy" id="1122208"/>
    <lineage>
        <taxon>Bacteria</taxon>
        <taxon>Pseudomonadati</taxon>
        <taxon>Bacteroidota</taxon>
        <taxon>Cytophagia</taxon>
        <taxon>Cytophagales</taxon>
        <taxon>Reichenbachiellaceae</taxon>
        <taxon>Marinoscillum</taxon>
    </lineage>
</organism>
<dbReference type="Proteomes" id="UP000256779">
    <property type="component" value="Unassembled WGS sequence"/>
</dbReference>
<dbReference type="Gene3D" id="1.10.10.10">
    <property type="entry name" value="Winged helix-like DNA-binding domain superfamily/Winged helix DNA-binding domain"/>
    <property type="match status" value="1"/>
</dbReference>
<accession>A0A3D9LHA0</accession>
<gene>
    <name evidence="6" type="ORF">C7460_101300</name>
</gene>
<dbReference type="Gene3D" id="1.10.1740.10">
    <property type="match status" value="1"/>
</dbReference>
<dbReference type="NCBIfam" id="TIGR02937">
    <property type="entry name" value="sigma70-ECF"/>
    <property type="match status" value="1"/>
</dbReference>
<comment type="caution">
    <text evidence="6">The sequence shown here is derived from an EMBL/GenBank/DDBJ whole genome shotgun (WGS) entry which is preliminary data.</text>
</comment>
<keyword evidence="4" id="KW-0804">Transcription</keyword>